<evidence type="ECO:0000313" key="1">
    <source>
        <dbReference type="EMBL" id="KUR73724.1"/>
    </source>
</evidence>
<sequence length="101" mass="10868">MRVSIPHTLGKDELRRRMAARLGEAEDKARGMLGGLATVETSWTDEDTLGLMVSAMGYTIPCTATIAETALDFEVEIPAGAGFARRMIEAAVREKGEKLVG</sequence>
<dbReference type="STRING" id="1117702.AQZ52_01800"/>
<proteinExistence type="predicted"/>
<dbReference type="EMBL" id="LLZS01000001">
    <property type="protein sequence ID" value="KUR73724.1"/>
    <property type="molecule type" value="Genomic_DNA"/>
</dbReference>
<gene>
    <name evidence="1" type="ORF">AQZ52_01800</name>
</gene>
<protein>
    <recommendedName>
        <fullName evidence="3">Polyhydroxyalkanoic acid system protein</fullName>
    </recommendedName>
</protein>
<comment type="caution">
    <text evidence="1">The sequence shown here is derived from an EMBL/GenBank/DDBJ whole genome shotgun (WGS) entry which is preliminary data.</text>
</comment>
<evidence type="ECO:0008006" key="3">
    <source>
        <dbReference type="Google" id="ProtNLM"/>
    </source>
</evidence>
<name>A0A117UZI4_9SPHN</name>
<reference evidence="1 2" key="1">
    <citation type="submission" date="2015-10" db="EMBL/GenBank/DDBJ databases">
        <title>Draft genome sequence of Novosphingobium fuchskuhlense DSM 25065 isolated from a surface water sample of the southwest basin of Lake Grosse Fuchskuhle.</title>
        <authorList>
            <person name="Ruckert C."/>
            <person name="Winkler A."/>
            <person name="Glaeser J."/>
            <person name="Grossart H.-P."/>
            <person name="Kalinowski J."/>
            <person name="Glaeser S."/>
        </authorList>
    </citation>
    <scope>NUCLEOTIDE SEQUENCE [LARGE SCALE GENOMIC DNA]</scope>
    <source>
        <strain evidence="1 2">FNE08-7</strain>
    </source>
</reference>
<dbReference type="Proteomes" id="UP000058012">
    <property type="component" value="Unassembled WGS sequence"/>
</dbReference>
<evidence type="ECO:0000313" key="2">
    <source>
        <dbReference type="Proteomes" id="UP000058012"/>
    </source>
</evidence>
<dbReference type="AlphaFoldDB" id="A0A117UZI4"/>
<keyword evidence="2" id="KW-1185">Reference proteome</keyword>
<accession>A0A117UZI4</accession>
<dbReference type="OrthoDB" id="8853368at2"/>
<dbReference type="RefSeq" id="WP_067906240.1">
    <property type="nucleotide sequence ID" value="NZ_KQ954244.1"/>
</dbReference>
<organism evidence="1 2">
    <name type="scientific">Novosphingobium fuchskuhlense</name>
    <dbReference type="NCBI Taxonomy" id="1117702"/>
    <lineage>
        <taxon>Bacteria</taxon>
        <taxon>Pseudomonadati</taxon>
        <taxon>Pseudomonadota</taxon>
        <taxon>Alphaproteobacteria</taxon>
        <taxon>Sphingomonadales</taxon>
        <taxon>Sphingomonadaceae</taxon>
        <taxon>Novosphingobium</taxon>
    </lineage>
</organism>